<organism evidence="3 4">
    <name type="scientific">Colletotrichum sojae</name>
    <dbReference type="NCBI Taxonomy" id="2175907"/>
    <lineage>
        <taxon>Eukaryota</taxon>
        <taxon>Fungi</taxon>
        <taxon>Dikarya</taxon>
        <taxon>Ascomycota</taxon>
        <taxon>Pezizomycotina</taxon>
        <taxon>Sordariomycetes</taxon>
        <taxon>Hypocreomycetidae</taxon>
        <taxon>Glomerellales</taxon>
        <taxon>Glomerellaceae</taxon>
        <taxon>Colletotrichum</taxon>
        <taxon>Colletotrichum orchidearum species complex</taxon>
    </lineage>
</organism>
<evidence type="ECO:0000313" key="3">
    <source>
        <dbReference type="EMBL" id="KAF6809898.1"/>
    </source>
</evidence>
<name>A0A8H6MVK5_9PEZI</name>
<feature type="region of interest" description="Disordered" evidence="1">
    <location>
        <begin position="1"/>
        <end position="26"/>
    </location>
</feature>
<evidence type="ECO:0000256" key="2">
    <source>
        <dbReference type="SAM" id="Phobius"/>
    </source>
</evidence>
<keyword evidence="2" id="KW-0812">Transmembrane</keyword>
<protein>
    <submittedName>
        <fullName evidence="3">Uncharacterized protein</fullName>
    </submittedName>
</protein>
<sequence length="89" mass="9073">MTRSGSLPEIPPAGTGGAGNTNTNTNVNPNVRHAAVVRGACAGYEQDLALAGDVEVACVWCGKLATLFGPWIMLLAAGMFVAGIALFLL</sequence>
<accession>A0A8H6MVK5</accession>
<dbReference type="Proteomes" id="UP000652219">
    <property type="component" value="Unassembled WGS sequence"/>
</dbReference>
<keyword evidence="4" id="KW-1185">Reference proteome</keyword>
<keyword evidence="2" id="KW-0472">Membrane</keyword>
<evidence type="ECO:0000313" key="4">
    <source>
        <dbReference type="Proteomes" id="UP000652219"/>
    </source>
</evidence>
<feature type="transmembrane region" description="Helical" evidence="2">
    <location>
        <begin position="68"/>
        <end position="88"/>
    </location>
</feature>
<reference evidence="3 4" key="1">
    <citation type="journal article" date="2020" name="Phytopathology">
        <title>Genome Sequence Resources of Colletotrichum truncatum, C. plurivorum, C. musicola, and C. sojae: Four Species Pathogenic to Soybean (Glycine max).</title>
        <authorList>
            <person name="Rogerio F."/>
            <person name="Boufleur T.R."/>
            <person name="Ciampi-Guillardi M."/>
            <person name="Sukno S.A."/>
            <person name="Thon M.R."/>
            <person name="Massola Junior N.S."/>
            <person name="Baroncelli R."/>
        </authorList>
    </citation>
    <scope>NUCLEOTIDE SEQUENCE [LARGE SCALE GENOMIC DNA]</scope>
    <source>
        <strain evidence="3 4">LFN0009</strain>
    </source>
</reference>
<comment type="caution">
    <text evidence="3">The sequence shown here is derived from an EMBL/GenBank/DDBJ whole genome shotgun (WGS) entry which is preliminary data.</text>
</comment>
<gene>
    <name evidence="3" type="ORF">CSOJ01_06607</name>
</gene>
<keyword evidence="2" id="KW-1133">Transmembrane helix</keyword>
<dbReference type="AlphaFoldDB" id="A0A8H6MVK5"/>
<evidence type="ECO:0000256" key="1">
    <source>
        <dbReference type="SAM" id="MobiDB-lite"/>
    </source>
</evidence>
<proteinExistence type="predicted"/>
<dbReference type="EMBL" id="WIGN01000094">
    <property type="protein sequence ID" value="KAF6809898.1"/>
    <property type="molecule type" value="Genomic_DNA"/>
</dbReference>